<dbReference type="PANTHER" id="PTHR32294:SF0">
    <property type="entry name" value="DNA POLYMERASE III SUBUNIT ALPHA"/>
    <property type="match status" value="1"/>
</dbReference>
<protein>
    <recommendedName>
        <fullName evidence="2">DNA polymerase III subunit alpha</fullName>
        <ecNumber evidence="1">2.7.7.7</ecNumber>
    </recommendedName>
</protein>
<evidence type="ECO:0000259" key="8">
    <source>
        <dbReference type="Pfam" id="PF02811"/>
    </source>
</evidence>
<gene>
    <name evidence="13" type="primary">dnaE_3</name>
    <name evidence="13" type="ORF">NCTC10899_05087</name>
</gene>
<dbReference type="EMBL" id="UGUU01000002">
    <property type="protein sequence ID" value="SUE95846.1"/>
    <property type="molecule type" value="Genomic_DNA"/>
</dbReference>
<evidence type="ECO:0000256" key="1">
    <source>
        <dbReference type="ARBA" id="ARBA00012417"/>
    </source>
</evidence>
<dbReference type="Gene3D" id="3.40.470.10">
    <property type="entry name" value="Uracil-DNA glycosylase-like domain"/>
    <property type="match status" value="1"/>
</dbReference>
<name>A0A379PN99_ECTME</name>
<feature type="domain" description="DNA polymerase helix-hairpin-helix motif" evidence="11">
    <location>
        <begin position="817"/>
        <end position="907"/>
    </location>
</feature>
<dbReference type="Pfam" id="PF14579">
    <property type="entry name" value="HHH_6"/>
    <property type="match status" value="1"/>
</dbReference>
<dbReference type="InterPro" id="IPR005122">
    <property type="entry name" value="Uracil-DNA_glycosylase-like"/>
</dbReference>
<evidence type="ECO:0000256" key="5">
    <source>
        <dbReference type="ARBA" id="ARBA00022705"/>
    </source>
</evidence>
<evidence type="ECO:0000259" key="11">
    <source>
        <dbReference type="Pfam" id="PF14579"/>
    </source>
</evidence>
<dbReference type="OrthoDB" id="9803237at2"/>
<dbReference type="InterPro" id="IPR004013">
    <property type="entry name" value="PHP_dom"/>
</dbReference>
<dbReference type="RefSeq" id="WP_115292705.1">
    <property type="nucleotide sequence ID" value="NZ_UGUU01000002.1"/>
</dbReference>
<dbReference type="InterPro" id="IPR011708">
    <property type="entry name" value="DNA_pol3_alpha_NTPase_dom"/>
</dbReference>
<dbReference type="Gene3D" id="3.20.20.140">
    <property type="entry name" value="Metal-dependent hydrolases"/>
    <property type="match status" value="1"/>
</dbReference>
<evidence type="ECO:0000313" key="14">
    <source>
        <dbReference type="Proteomes" id="UP000254260"/>
    </source>
</evidence>
<dbReference type="GO" id="GO:0006260">
    <property type="term" value="P:DNA replication"/>
    <property type="evidence" value="ECO:0007669"/>
    <property type="project" value="UniProtKB-KW"/>
</dbReference>
<evidence type="ECO:0000259" key="10">
    <source>
        <dbReference type="Pfam" id="PF07733"/>
    </source>
</evidence>
<dbReference type="PANTHER" id="PTHR32294">
    <property type="entry name" value="DNA POLYMERASE III SUBUNIT ALPHA"/>
    <property type="match status" value="1"/>
</dbReference>
<evidence type="ECO:0000256" key="4">
    <source>
        <dbReference type="ARBA" id="ARBA00022695"/>
    </source>
</evidence>
<evidence type="ECO:0000313" key="13">
    <source>
        <dbReference type="EMBL" id="SUE95846.1"/>
    </source>
</evidence>
<reference evidence="13 14" key="1">
    <citation type="submission" date="2018-06" db="EMBL/GenBank/DDBJ databases">
        <authorList>
            <consortium name="Pathogen Informatics"/>
            <person name="Doyle S."/>
        </authorList>
    </citation>
    <scope>NUCLEOTIDE SEQUENCE [LARGE SCALE GENOMIC DNA]</scope>
    <source>
        <strain evidence="13 14">NCTC10899</strain>
    </source>
</reference>
<keyword evidence="5" id="KW-0235">DNA replication</keyword>
<feature type="domain" description="Uracil-DNA glycosylase-like" evidence="9">
    <location>
        <begin position="976"/>
        <end position="1079"/>
    </location>
</feature>
<keyword evidence="3 13" id="KW-0808">Transferase</keyword>
<accession>A0A379PN99</accession>
<evidence type="ECO:0000256" key="7">
    <source>
        <dbReference type="ARBA" id="ARBA00049244"/>
    </source>
</evidence>
<dbReference type="Pfam" id="PF07733">
    <property type="entry name" value="DNA_pol3_alpha"/>
    <property type="match status" value="1"/>
</dbReference>
<dbReference type="Proteomes" id="UP000254260">
    <property type="component" value="Unassembled WGS sequence"/>
</dbReference>
<evidence type="ECO:0000259" key="12">
    <source>
        <dbReference type="Pfam" id="PF17657"/>
    </source>
</evidence>
<evidence type="ECO:0000256" key="2">
    <source>
        <dbReference type="ARBA" id="ARBA00019114"/>
    </source>
</evidence>
<dbReference type="InterPro" id="IPR029460">
    <property type="entry name" value="DNAPol_HHH"/>
</dbReference>
<proteinExistence type="predicted"/>
<feature type="domain" description="DNA polymerase III alpha subunit finger" evidence="12">
    <location>
        <begin position="576"/>
        <end position="742"/>
    </location>
</feature>
<dbReference type="GO" id="GO:0003887">
    <property type="term" value="F:DNA-directed DNA polymerase activity"/>
    <property type="evidence" value="ECO:0007669"/>
    <property type="project" value="UniProtKB-KW"/>
</dbReference>
<feature type="domain" description="Bacterial DNA polymerase III alpha subunit NTPase" evidence="10">
    <location>
        <begin position="310"/>
        <end position="573"/>
    </location>
</feature>
<keyword evidence="6" id="KW-0239">DNA-directed DNA polymerase</keyword>
<comment type="catalytic activity">
    <reaction evidence="7">
        <text>DNA(n) + a 2'-deoxyribonucleoside 5'-triphosphate = DNA(n+1) + diphosphate</text>
        <dbReference type="Rhea" id="RHEA:22508"/>
        <dbReference type="Rhea" id="RHEA-COMP:17339"/>
        <dbReference type="Rhea" id="RHEA-COMP:17340"/>
        <dbReference type="ChEBI" id="CHEBI:33019"/>
        <dbReference type="ChEBI" id="CHEBI:61560"/>
        <dbReference type="ChEBI" id="CHEBI:173112"/>
        <dbReference type="EC" id="2.7.7.7"/>
    </reaction>
</comment>
<evidence type="ECO:0000256" key="3">
    <source>
        <dbReference type="ARBA" id="ARBA00022679"/>
    </source>
</evidence>
<dbReference type="EC" id="2.7.7.7" evidence="1"/>
<feature type="domain" description="PHP" evidence="8">
    <location>
        <begin position="9"/>
        <end position="175"/>
    </location>
</feature>
<evidence type="ECO:0000256" key="6">
    <source>
        <dbReference type="ARBA" id="ARBA00022932"/>
    </source>
</evidence>
<dbReference type="InterPro" id="IPR040982">
    <property type="entry name" value="DNA_pol3_finger"/>
</dbReference>
<dbReference type="InterPro" id="IPR004805">
    <property type="entry name" value="DnaE2/DnaE/PolC"/>
</dbReference>
<dbReference type="Gene3D" id="1.10.150.870">
    <property type="match status" value="1"/>
</dbReference>
<dbReference type="GO" id="GO:0008408">
    <property type="term" value="F:3'-5' exonuclease activity"/>
    <property type="evidence" value="ECO:0007669"/>
    <property type="project" value="InterPro"/>
</dbReference>
<dbReference type="Pfam" id="PF02811">
    <property type="entry name" value="PHP"/>
    <property type="match status" value="1"/>
</dbReference>
<dbReference type="NCBIfam" id="TIGR00594">
    <property type="entry name" value="polc"/>
    <property type="match status" value="1"/>
</dbReference>
<dbReference type="SUPFAM" id="SSF52141">
    <property type="entry name" value="Uracil-DNA glycosylase-like"/>
    <property type="match status" value="1"/>
</dbReference>
<keyword evidence="4 13" id="KW-0548">Nucleotidyltransferase</keyword>
<evidence type="ECO:0000259" key="9">
    <source>
        <dbReference type="Pfam" id="PF03167"/>
    </source>
</evidence>
<dbReference type="Pfam" id="PF17657">
    <property type="entry name" value="DNA_pol3_finger"/>
    <property type="match status" value="1"/>
</dbReference>
<dbReference type="Pfam" id="PF03167">
    <property type="entry name" value="UDG"/>
    <property type="match status" value="1"/>
</dbReference>
<sequence>MKVLIGPKSHFSLGESICDPEHLVAEAKRAGWEGLVVTDTNSIDAMPILFQKAGEDLRIGLAVQVHVVDDLGWRAAKRGEPRKAPNPFFMPTLFARNDEGFKEIIQLMTLSNQEDHFCPKPNRPQLNLDEVLSVVSRGNVGMTLGSAYSVFSLRDARDKLDKITSAVSSDSVLAELVPVNSAYYDRHNKVAIEAIEAFKLGAIMTRPALNSKGEVSNRNAMNCILDHLKVTDTFRREAPEDLHVMTPGEMTFEVNQAIDRVKKLHGDEHAVTQAFAAAVDMADQYFTTHTYKWEKMSVSLPKMAPNPLHALVDLCKEGWKNRLTKPVFGYKPDPSVIPTYRDRLKYELGVLQSMGFEDYFLLVRYLVDWSKSNGVMVGPGRGSVGGSLVAYLLGITDVDPIRFGLIFERFLNPERIDLPDIDLDFMSSRRQEVVEQLVKEFGAENVACIANYNTIAGAGAIRETGKAFGLAEHEYDCSKTVPKEAGVPVPLEEAVAIVPELEKFALTYPSVWKTAVGLQGCFRNFAQHAAGVIVAGEPVANRAVINSKSGMAVVNWDKRVVEDFGLIKLDVLGLSNLDILRLARDYIKESTGAVVDFTSLPLDDKKVMDSFAAGKTFGVFQFESGGMRRLLKDLGSEGNLTFDDITAATALFRPGPMQSGLMEKYVKIKRGFEDTEYVHPAMEPALKETYSVIVYQEQVMRIARDLAGFSMAEADGLRKAMGKKDAAKMAAIRSKFVDGCVSSSGMEPRSAADLFDLIEKFAGYGFNKSHAVAYTLLSYMTMWVKVYHPEAFFAACLSILGEDRLSGLAKDALEHDIYIVPPDINKSSHRYEIGYDHRRGQKVLYAPFQSIKGLSENGARAILEARGKVGKFKSKADFILAVNRRAVNSRVQDNLDKVGAFASIEPTQLDSRHPDRLRDQKELLPGIVTNNVKADRVIIVDAHVAGELSNVVEEACKCTACPMGGLTHPQPALGKKPRMMVVLDMPSWKEEEAGVLGRGDTADFLKEALDKNGFKMRDVYLTSLIKARKPKEMEFENSMINGCSGFLKREIELLKPPVIVALGTKTIRHLVPDVKGGWEELCGKSHYDPKMDCTIVFGLNPAQIVFDGTKQALLDAAFAQAAEIFA</sequence>
<organism evidence="13 14">
    <name type="scientific">Ectopseudomonas mendocina</name>
    <name type="common">Pseudomonas mendocina</name>
    <dbReference type="NCBI Taxonomy" id="300"/>
    <lineage>
        <taxon>Bacteria</taxon>
        <taxon>Pseudomonadati</taxon>
        <taxon>Pseudomonadota</taxon>
        <taxon>Gammaproteobacteria</taxon>
        <taxon>Pseudomonadales</taxon>
        <taxon>Pseudomonadaceae</taxon>
        <taxon>Ectopseudomonas</taxon>
    </lineage>
</organism>
<dbReference type="InterPro" id="IPR036895">
    <property type="entry name" value="Uracil-DNA_glycosylase-like_sf"/>
</dbReference>
<dbReference type="AlphaFoldDB" id="A0A379PN99"/>